<organism evidence="4 5">
    <name type="scientific">Shewanella holmiensis</name>
    <dbReference type="NCBI Taxonomy" id="2952222"/>
    <lineage>
        <taxon>Bacteria</taxon>
        <taxon>Pseudomonadati</taxon>
        <taxon>Pseudomonadota</taxon>
        <taxon>Gammaproteobacteria</taxon>
        <taxon>Alteromonadales</taxon>
        <taxon>Shewanellaceae</taxon>
        <taxon>Shewanella</taxon>
    </lineage>
</organism>
<feature type="active site" description="Proton acceptor" evidence="2">
    <location>
        <position position="127"/>
    </location>
</feature>
<comment type="caution">
    <text evidence="4">The sequence shown here is derived from an EMBL/GenBank/DDBJ whole genome shotgun (WGS) entry which is preliminary data.</text>
</comment>
<dbReference type="Proteomes" id="UP001155546">
    <property type="component" value="Unassembled WGS sequence"/>
</dbReference>
<evidence type="ECO:0000313" key="4">
    <source>
        <dbReference type="EMBL" id="MCT7940687.1"/>
    </source>
</evidence>
<feature type="active site" description="Proton donor" evidence="2">
    <location>
        <position position="46"/>
    </location>
</feature>
<dbReference type="PANTHER" id="PTHR35561">
    <property type="entry name" value="RNA 2',3'-CYCLIC PHOSPHODIESTERASE"/>
    <property type="match status" value="1"/>
</dbReference>
<dbReference type="GO" id="GO:0004113">
    <property type="term" value="F:2',3'-cyclic-nucleotide 3'-phosphodiesterase activity"/>
    <property type="evidence" value="ECO:0007669"/>
    <property type="project" value="InterPro"/>
</dbReference>
<dbReference type="EMBL" id="JAMTCD010000002">
    <property type="protein sequence ID" value="MCT7940687.1"/>
    <property type="molecule type" value="Genomic_DNA"/>
</dbReference>
<gene>
    <name evidence="4" type="primary">thpR</name>
    <name evidence="4" type="ORF">NE535_02555</name>
</gene>
<dbReference type="RefSeq" id="WP_261297129.1">
    <property type="nucleotide sequence ID" value="NZ_JAMTCD010000002.1"/>
</dbReference>
<dbReference type="InterPro" id="IPR004175">
    <property type="entry name" value="RNA_CPDase"/>
</dbReference>
<feature type="short sequence motif" description="HXTX 1" evidence="2">
    <location>
        <begin position="46"/>
        <end position="49"/>
    </location>
</feature>
<feature type="short sequence motif" description="HXTX 2" evidence="2">
    <location>
        <begin position="127"/>
        <end position="130"/>
    </location>
</feature>
<dbReference type="EC" id="3.1.4.58" evidence="2"/>
<name>A0A9X2WJS1_9GAMM</name>
<dbReference type="AlphaFoldDB" id="A0A9X2WJS1"/>
<dbReference type="GO" id="GO:0008664">
    <property type="term" value="F:RNA 2',3'-cyclic 3'-phosphodiesterase activity"/>
    <property type="evidence" value="ECO:0007669"/>
    <property type="project" value="UniProtKB-EC"/>
</dbReference>
<evidence type="ECO:0000256" key="2">
    <source>
        <dbReference type="HAMAP-Rule" id="MF_01940"/>
    </source>
</evidence>
<comment type="similarity">
    <text evidence="2">Belongs to the 2H phosphoesterase superfamily. ThpR family.</text>
</comment>
<keyword evidence="5" id="KW-1185">Reference proteome</keyword>
<proteinExistence type="inferred from homology"/>
<comment type="catalytic activity">
    <reaction evidence="2">
        <text>a 3'-end 2',3'-cyclophospho-ribonucleotide-RNA + H2O = a 3'-end 2'-phospho-ribonucleotide-RNA + H(+)</text>
        <dbReference type="Rhea" id="RHEA:11828"/>
        <dbReference type="Rhea" id="RHEA-COMP:10464"/>
        <dbReference type="Rhea" id="RHEA-COMP:17353"/>
        <dbReference type="ChEBI" id="CHEBI:15377"/>
        <dbReference type="ChEBI" id="CHEBI:15378"/>
        <dbReference type="ChEBI" id="CHEBI:83064"/>
        <dbReference type="ChEBI" id="CHEBI:173113"/>
        <dbReference type="EC" id="3.1.4.58"/>
    </reaction>
</comment>
<sequence length="190" mass="21522">MQNTTKRLFLGFSVKKTLHCQFIDIQQKLTPYINTEALTVLQPNIHITLGFLGQVKISCIPALLAEVDSLYKPSFELMLSAISWWQKPQIICLQGQANASLLAMASDVAQIAAKFDLYQHSYSYCPHTTLFRQATNLALPQHPIKGLHDKLPIHVSVSQLHLYESCNTTSGVQYDILHSWQLEQDQQTQK</sequence>
<evidence type="ECO:0000256" key="1">
    <source>
        <dbReference type="ARBA" id="ARBA00022801"/>
    </source>
</evidence>
<dbReference type="SUPFAM" id="SSF55144">
    <property type="entry name" value="LigT-like"/>
    <property type="match status" value="1"/>
</dbReference>
<dbReference type="InterPro" id="IPR009097">
    <property type="entry name" value="Cyclic_Pdiesterase"/>
</dbReference>
<evidence type="ECO:0000259" key="3">
    <source>
        <dbReference type="Pfam" id="PF02834"/>
    </source>
</evidence>
<dbReference type="InterPro" id="IPR014051">
    <property type="entry name" value="Phosphoesterase_HXTX"/>
</dbReference>
<dbReference type="PANTHER" id="PTHR35561:SF1">
    <property type="entry name" value="RNA 2',3'-CYCLIC PHOSPHODIESTERASE"/>
    <property type="match status" value="1"/>
</dbReference>
<dbReference type="Gene3D" id="3.90.1140.10">
    <property type="entry name" value="Cyclic phosphodiesterase"/>
    <property type="match status" value="1"/>
</dbReference>
<comment type="function">
    <text evidence="2">Hydrolyzes RNA 2',3'-cyclic phosphodiester to an RNA 2'-phosphomonoester.</text>
</comment>
<evidence type="ECO:0000313" key="5">
    <source>
        <dbReference type="Proteomes" id="UP001155546"/>
    </source>
</evidence>
<keyword evidence="1 2" id="KW-0378">Hydrolase</keyword>
<feature type="domain" description="Phosphoesterase HXTX" evidence="3">
    <location>
        <begin position="42"/>
        <end position="89"/>
    </location>
</feature>
<dbReference type="HAMAP" id="MF_01940">
    <property type="entry name" value="RNA_CPDase"/>
    <property type="match status" value="1"/>
</dbReference>
<protein>
    <recommendedName>
        <fullName evidence="2">RNA 2',3'-cyclic phosphodiesterase</fullName>
        <shortName evidence="2">RNA 2',3'-CPDase</shortName>
        <ecNumber evidence="2">3.1.4.58</ecNumber>
    </recommendedName>
</protein>
<accession>A0A9X2WJS1</accession>
<reference evidence="4" key="1">
    <citation type="journal article" date="2023" name="Int. J. Syst. Evol. Microbiol.">
        <title>&lt;i&gt;Shewanella septentrionalis&lt;/i&gt; sp. nov. and &lt;i&gt;Shewanella holmiensis&lt;/i&gt; sp. nov., isolated from Baltic Sea water and sediments.</title>
        <authorList>
            <person name="Martin-Rodriguez A.J."/>
            <person name="Thorell K."/>
            <person name="Joffre E."/>
            <person name="Jensie-Markopoulos S."/>
            <person name="Moore E.R.B."/>
            <person name="Sjoling A."/>
        </authorList>
    </citation>
    <scope>NUCLEOTIDE SEQUENCE</scope>
    <source>
        <strain evidence="4">SP1S2-7</strain>
    </source>
</reference>
<dbReference type="Pfam" id="PF02834">
    <property type="entry name" value="LigT_PEase"/>
    <property type="match status" value="1"/>
</dbReference>
<dbReference type="NCBIfam" id="TIGR02258">
    <property type="entry name" value="2_5_ligase"/>
    <property type="match status" value="1"/>
</dbReference>